<sequence length="470" mass="53785">MDEPGSSESSQSQPAHSPFGFPEKDVIFFINSCSLSEEEARDFMLFLTFANQMNEKDEEVDYTIIRATAMVNLVSKLNTESKKILSGGHIAKALEHVSTENSSHVHPSALQPPNVSPPNVRVKGISGFRPTFARHNDVKYYPNIICVICKEWVCSRSRRIHVGAHFDYRKHKCSYCNFTHSKEIFVASHMRRIHGKEGKVEENSDPEIEEKIENVCNLSIAMTRDVLRGQYDEKIYESYSNSHTCLRGIECTHCCDPMSSCGLQVNEDVAIMILEHLAQEWYHEGPYTHWMRIRGVCRAFNRAVLRYLSKTVSVGVEDLADCVEIYQCIEDGGNRNCTRTLFENKDTAVAYLRQACFLMLFTSYIEKPIDIDLEHYGNHPDNDDVLKALCNFQAIDSIIYCKPRCECSDCEALKEHAGPRVRIIENSPVQSGSDYFDEHAGYALGRYLDSSDEDYDPYYDLNFHEDEDDY</sequence>
<dbReference type="AlphaFoldDB" id="A0A0N4W6V7"/>
<dbReference type="Proteomes" id="UP000268014">
    <property type="component" value="Unassembled WGS sequence"/>
</dbReference>
<reference evidence="1 2" key="2">
    <citation type="submission" date="2018-11" db="EMBL/GenBank/DDBJ databases">
        <authorList>
            <consortium name="Pathogen Informatics"/>
        </authorList>
    </citation>
    <scope>NUCLEOTIDE SEQUENCE [LARGE SCALE GENOMIC DNA]</scope>
    <source>
        <strain evidence="1 2">MHpl1</strain>
    </source>
</reference>
<name>A0A0N4W6V7_HAEPC</name>
<evidence type="ECO:0000313" key="3">
    <source>
        <dbReference type="WBParaSite" id="HPLM_0000581901-mRNA-1"/>
    </source>
</evidence>
<evidence type="ECO:0000313" key="1">
    <source>
        <dbReference type="EMBL" id="VDO27166.1"/>
    </source>
</evidence>
<organism evidence="3">
    <name type="scientific">Haemonchus placei</name>
    <name type="common">Barber's pole worm</name>
    <dbReference type="NCBI Taxonomy" id="6290"/>
    <lineage>
        <taxon>Eukaryota</taxon>
        <taxon>Metazoa</taxon>
        <taxon>Ecdysozoa</taxon>
        <taxon>Nematoda</taxon>
        <taxon>Chromadorea</taxon>
        <taxon>Rhabditida</taxon>
        <taxon>Rhabditina</taxon>
        <taxon>Rhabditomorpha</taxon>
        <taxon>Strongyloidea</taxon>
        <taxon>Trichostrongylidae</taxon>
        <taxon>Haemonchus</taxon>
    </lineage>
</organism>
<reference evidence="3" key="1">
    <citation type="submission" date="2017-02" db="UniProtKB">
        <authorList>
            <consortium name="WormBaseParasite"/>
        </authorList>
    </citation>
    <scope>IDENTIFICATION</scope>
</reference>
<proteinExistence type="predicted"/>
<accession>A0A0N4W6V7</accession>
<gene>
    <name evidence="1" type="ORF">HPLM_LOCUS5811</name>
</gene>
<keyword evidence="2" id="KW-1185">Reference proteome</keyword>
<dbReference type="EMBL" id="UZAF01016393">
    <property type="protein sequence ID" value="VDO27166.1"/>
    <property type="molecule type" value="Genomic_DNA"/>
</dbReference>
<protein>
    <submittedName>
        <fullName evidence="3">C2H2-type domain-containing protein</fullName>
    </submittedName>
</protein>
<dbReference type="WBParaSite" id="HPLM_0000581901-mRNA-1">
    <property type="protein sequence ID" value="HPLM_0000581901-mRNA-1"/>
    <property type="gene ID" value="HPLM_0000581901"/>
</dbReference>
<evidence type="ECO:0000313" key="2">
    <source>
        <dbReference type="Proteomes" id="UP000268014"/>
    </source>
</evidence>
<dbReference type="OrthoDB" id="5920133at2759"/>
<dbReference type="STRING" id="6290.A0A0N4W6V7"/>